<dbReference type="PANTHER" id="PTHR15398">
    <property type="entry name" value="BROMODOMAIN-CONTAINING PROTEIN 8"/>
    <property type="match status" value="1"/>
</dbReference>
<feature type="compositionally biased region" description="Acidic residues" evidence="16">
    <location>
        <begin position="538"/>
        <end position="547"/>
    </location>
</feature>
<dbReference type="PRINTS" id="PR00503">
    <property type="entry name" value="BROMODOMAIN"/>
</dbReference>
<keyword evidence="10 14" id="KW-0103">Bromodomain</keyword>
<keyword evidence="7" id="KW-0007">Acetylation</keyword>
<dbReference type="PANTHER" id="PTHR15398:SF4">
    <property type="entry name" value="BROMODOMAIN-CONTAINING PROTEIN 8 ISOFORM X1"/>
    <property type="match status" value="1"/>
</dbReference>
<comment type="subcellular location">
    <subcellularLocation>
        <location evidence="1">Nucleus</location>
    </subcellularLocation>
</comment>
<keyword evidence="11" id="KW-0804">Transcription</keyword>
<keyword evidence="5" id="KW-0832">Ubl conjugation</keyword>
<evidence type="ECO:0000256" key="11">
    <source>
        <dbReference type="ARBA" id="ARBA00023163"/>
    </source>
</evidence>
<keyword evidence="3" id="KW-0597">Phosphoprotein</keyword>
<feature type="compositionally biased region" description="Basic and acidic residues" evidence="16">
    <location>
        <begin position="528"/>
        <end position="537"/>
    </location>
</feature>
<keyword evidence="19" id="KW-1185">Reference proteome</keyword>
<organism evidence="18 19">
    <name type="scientific">Mugilogobius chulae</name>
    <name type="common">yellowstripe goby</name>
    <dbReference type="NCBI Taxonomy" id="88201"/>
    <lineage>
        <taxon>Eukaryota</taxon>
        <taxon>Metazoa</taxon>
        <taxon>Chordata</taxon>
        <taxon>Craniata</taxon>
        <taxon>Vertebrata</taxon>
        <taxon>Euteleostomi</taxon>
        <taxon>Actinopterygii</taxon>
        <taxon>Neopterygii</taxon>
        <taxon>Teleostei</taxon>
        <taxon>Neoteleostei</taxon>
        <taxon>Acanthomorphata</taxon>
        <taxon>Gobiaria</taxon>
        <taxon>Gobiiformes</taxon>
        <taxon>Gobioidei</taxon>
        <taxon>Gobiidae</taxon>
        <taxon>Gobionellinae</taxon>
        <taxon>Mugilogobius</taxon>
    </lineage>
</organism>
<dbReference type="InterPro" id="IPR001487">
    <property type="entry name" value="Bromodomain"/>
</dbReference>
<dbReference type="CDD" id="cd05507">
    <property type="entry name" value="Bromo_brd8_like"/>
    <property type="match status" value="1"/>
</dbReference>
<evidence type="ECO:0000256" key="2">
    <source>
        <dbReference type="ARBA" id="ARBA00022499"/>
    </source>
</evidence>
<evidence type="ECO:0000313" key="19">
    <source>
        <dbReference type="Proteomes" id="UP001460270"/>
    </source>
</evidence>
<name>A0AAW0NRQ7_9GOBI</name>
<feature type="compositionally biased region" description="Low complexity" evidence="16">
    <location>
        <begin position="414"/>
        <end position="439"/>
    </location>
</feature>
<keyword evidence="2" id="KW-1017">Isopeptide bond</keyword>
<evidence type="ECO:0000256" key="3">
    <source>
        <dbReference type="ARBA" id="ARBA00022553"/>
    </source>
</evidence>
<accession>A0AAW0NRQ7</accession>
<evidence type="ECO:0000313" key="18">
    <source>
        <dbReference type="EMBL" id="KAK7899472.1"/>
    </source>
</evidence>
<dbReference type="AlphaFoldDB" id="A0AAW0NRQ7"/>
<evidence type="ECO:0000256" key="16">
    <source>
        <dbReference type="SAM" id="MobiDB-lite"/>
    </source>
</evidence>
<dbReference type="InterPro" id="IPR036427">
    <property type="entry name" value="Bromodomain-like_sf"/>
</dbReference>
<feature type="coiled-coil region" evidence="15">
    <location>
        <begin position="112"/>
        <end position="176"/>
    </location>
</feature>
<sequence length="779" mass="84189">MSSGGSERRLLTKEMASGIGKHKILNVGPTEPWSIREKLCLASSVMRSGDQNWVSVSRAIKPFSESGRPPDWFSQKHCASQYSELLEATEAPKRKRGEKGEVVETIEDVIVRRLTTERIEELKKLLRDTQEQYRKLKKEVDLIQAGHMDSQLKELLTEITLKKKQDEEEAEQKRKATEMAYQARQAIKNTPKRLPSVTVRSPLGASPTSMDSQADSCVPTPPMDTTGAPSDEPGLHNVAQGVGVFLPADPSGPKDVTLAALMDDSPQKRLLAQKATPPPSPLLSELLKKGNLISASPRLVSDVDASGNLTNGVQTAAPTALASAHDVITEADAEVKVELGDDSGLAEEDLVAVSYMGDELDLETVGDIIAIIEEKVDDSVEALDAAAVEAALSLCEEAHALPGPWDPQPSDHAPVPVQDPVQEPPDETTLTSPNTQPTTAATTSDLDPPLQPETNREEQVKDETEGTAATGSDVASEHGQTGSDAAEEGGAEGKEATEATVKSEGEEWNPAEPNPPCLDSEDSSVSGRESKEVKEEEACSEADPDDVSELKEEAADGSYLSEVEPAASESEDGYGPPSQRYTADSLASSPASSSQLSTCGEDQEAVQAQKIWKKAIMLVWRAAANHRYASVFLQPVSDDIAPGYHSIVHRPMDLSAIKKNIESGVIRTTAEFQRDIMLMFQNAVMYNSSDHDVYHMALEMQRDVLEHVQQFLATQLIMQTSESAISAKSLRGREGTRKPGEPPEKDSVPMASPAFLLSLFDGGTRGRRSAMEADLKMKK</sequence>
<dbReference type="SUPFAM" id="SSF47370">
    <property type="entry name" value="Bromodomain"/>
    <property type="match status" value="1"/>
</dbReference>
<evidence type="ECO:0000256" key="10">
    <source>
        <dbReference type="ARBA" id="ARBA00023117"/>
    </source>
</evidence>
<dbReference type="PROSITE" id="PS50014">
    <property type="entry name" value="BROMODOMAIN_2"/>
    <property type="match status" value="1"/>
</dbReference>
<feature type="compositionally biased region" description="Basic and acidic residues" evidence="16">
    <location>
        <begin position="454"/>
        <end position="464"/>
    </location>
</feature>
<feature type="region of interest" description="Disordered" evidence="16">
    <location>
        <begin position="400"/>
        <end position="600"/>
    </location>
</feature>
<reference evidence="19" key="1">
    <citation type="submission" date="2024-04" db="EMBL/GenBank/DDBJ databases">
        <title>Salinicola lusitanus LLJ914,a marine bacterium isolated from the Okinawa Trough.</title>
        <authorList>
            <person name="Li J."/>
        </authorList>
    </citation>
    <scope>NUCLEOTIDE SEQUENCE [LARGE SCALE GENOMIC DNA]</scope>
</reference>
<evidence type="ECO:0000256" key="1">
    <source>
        <dbReference type="ARBA" id="ARBA00004123"/>
    </source>
</evidence>
<keyword evidence="8" id="KW-0805">Transcription regulation</keyword>
<evidence type="ECO:0000256" key="14">
    <source>
        <dbReference type="PROSITE-ProRule" id="PRU00035"/>
    </source>
</evidence>
<proteinExistence type="predicted"/>
<feature type="compositionally biased region" description="Basic and acidic residues" evidence="16">
    <location>
        <begin position="731"/>
        <end position="747"/>
    </location>
</feature>
<dbReference type="FunFam" id="1.20.920.10:FF:000016">
    <property type="entry name" value="bromodomain-containing protein 8 isoform X1"/>
    <property type="match status" value="1"/>
</dbReference>
<evidence type="ECO:0000256" key="8">
    <source>
        <dbReference type="ARBA" id="ARBA00023015"/>
    </source>
</evidence>
<dbReference type="GO" id="GO:0035267">
    <property type="term" value="C:NuA4 histone acetyltransferase complex"/>
    <property type="evidence" value="ECO:0007669"/>
    <property type="project" value="TreeGrafter"/>
</dbReference>
<dbReference type="SMART" id="SM00297">
    <property type="entry name" value="BROMO"/>
    <property type="match status" value="1"/>
</dbReference>
<evidence type="ECO:0000256" key="13">
    <source>
        <dbReference type="ARBA" id="ARBA00070695"/>
    </source>
</evidence>
<comment type="caution">
    <text evidence="18">The sequence shown here is derived from an EMBL/GenBank/DDBJ whole genome shotgun (WGS) entry which is preliminary data.</text>
</comment>
<evidence type="ECO:0000256" key="9">
    <source>
        <dbReference type="ARBA" id="ARBA00023054"/>
    </source>
</evidence>
<dbReference type="GO" id="GO:0006325">
    <property type="term" value="P:chromatin organization"/>
    <property type="evidence" value="ECO:0007669"/>
    <property type="project" value="UniProtKB-KW"/>
</dbReference>
<feature type="compositionally biased region" description="Basic and acidic residues" evidence="16">
    <location>
        <begin position="491"/>
        <end position="505"/>
    </location>
</feature>
<evidence type="ECO:0000256" key="6">
    <source>
        <dbReference type="ARBA" id="ARBA00022853"/>
    </source>
</evidence>
<evidence type="ECO:0000256" key="12">
    <source>
        <dbReference type="ARBA" id="ARBA00023242"/>
    </source>
</evidence>
<feature type="region of interest" description="Disordered" evidence="16">
    <location>
        <begin position="196"/>
        <end position="230"/>
    </location>
</feature>
<dbReference type="Proteomes" id="UP001460270">
    <property type="component" value="Unassembled WGS sequence"/>
</dbReference>
<dbReference type="GO" id="GO:0005634">
    <property type="term" value="C:nucleus"/>
    <property type="evidence" value="ECO:0007669"/>
    <property type="project" value="UniProtKB-SubCell"/>
</dbReference>
<gene>
    <name evidence="18" type="ORF">WMY93_020325</name>
</gene>
<evidence type="ECO:0000256" key="4">
    <source>
        <dbReference type="ARBA" id="ARBA00022604"/>
    </source>
</evidence>
<keyword evidence="9 15" id="KW-0175">Coiled coil</keyword>
<evidence type="ECO:0000259" key="17">
    <source>
        <dbReference type="PROSITE" id="PS50014"/>
    </source>
</evidence>
<keyword evidence="4" id="KW-0341">Growth regulation</keyword>
<dbReference type="Pfam" id="PF00439">
    <property type="entry name" value="Bromodomain"/>
    <property type="match status" value="1"/>
</dbReference>
<evidence type="ECO:0000256" key="7">
    <source>
        <dbReference type="ARBA" id="ARBA00022990"/>
    </source>
</evidence>
<evidence type="ECO:0000256" key="5">
    <source>
        <dbReference type="ARBA" id="ARBA00022843"/>
    </source>
</evidence>
<keyword evidence="12" id="KW-0539">Nucleus</keyword>
<keyword evidence="6" id="KW-0156">Chromatin regulator</keyword>
<feature type="compositionally biased region" description="Low complexity" evidence="16">
    <location>
        <begin position="585"/>
        <end position="597"/>
    </location>
</feature>
<feature type="compositionally biased region" description="Polar residues" evidence="16">
    <location>
        <begin position="206"/>
        <end position="215"/>
    </location>
</feature>
<dbReference type="Gene3D" id="1.20.920.10">
    <property type="entry name" value="Bromodomain-like"/>
    <property type="match status" value="1"/>
</dbReference>
<protein>
    <recommendedName>
        <fullName evidence="13">Bromodomain-containing protein 8</fullName>
    </recommendedName>
</protein>
<feature type="domain" description="Bromo" evidence="17">
    <location>
        <begin position="624"/>
        <end position="694"/>
    </location>
</feature>
<evidence type="ECO:0000256" key="15">
    <source>
        <dbReference type="SAM" id="Coils"/>
    </source>
</evidence>
<feature type="region of interest" description="Disordered" evidence="16">
    <location>
        <begin position="725"/>
        <end position="751"/>
    </location>
</feature>
<dbReference type="InterPro" id="IPR037966">
    <property type="entry name" value="Brd8_Bromo_dom"/>
</dbReference>
<dbReference type="EMBL" id="JBBPFD010000014">
    <property type="protein sequence ID" value="KAK7899472.1"/>
    <property type="molecule type" value="Genomic_DNA"/>
</dbReference>